<dbReference type="Gene3D" id="3.60.15.10">
    <property type="entry name" value="Ribonuclease Z/Hydroxyacylglutathione hydrolase-like"/>
    <property type="match status" value="1"/>
</dbReference>
<dbReference type="InterPro" id="IPR001279">
    <property type="entry name" value="Metallo-B-lactamas"/>
</dbReference>
<dbReference type="PANTHER" id="PTHR47619:SF1">
    <property type="entry name" value="EXODEOXYRIBONUCLEASE WALJ"/>
    <property type="match status" value="1"/>
</dbReference>
<reference evidence="2" key="1">
    <citation type="submission" date="2018-05" db="EMBL/GenBank/DDBJ databases">
        <authorList>
            <person name="Lanie J.A."/>
            <person name="Ng W.-L."/>
            <person name="Kazmierczak K.M."/>
            <person name="Andrzejewski T.M."/>
            <person name="Davidsen T.M."/>
            <person name="Wayne K.J."/>
            <person name="Tettelin H."/>
            <person name="Glass J.I."/>
            <person name="Rusch D."/>
            <person name="Podicherti R."/>
            <person name="Tsui H.-C.T."/>
            <person name="Winkler M.E."/>
        </authorList>
    </citation>
    <scope>NUCLEOTIDE SEQUENCE</scope>
</reference>
<proteinExistence type="predicted"/>
<evidence type="ECO:0000259" key="1">
    <source>
        <dbReference type="SMART" id="SM00849"/>
    </source>
</evidence>
<accession>A0A381Y3R4</accession>
<gene>
    <name evidence="2" type="ORF">METZ01_LOCUS124512</name>
</gene>
<dbReference type="SUPFAM" id="SSF56281">
    <property type="entry name" value="Metallo-hydrolase/oxidoreductase"/>
    <property type="match status" value="1"/>
</dbReference>
<dbReference type="EMBL" id="UINC01017322">
    <property type="protein sequence ID" value="SVA71658.1"/>
    <property type="molecule type" value="Genomic_DNA"/>
</dbReference>
<evidence type="ECO:0000313" key="2">
    <source>
        <dbReference type="EMBL" id="SVA71658.1"/>
    </source>
</evidence>
<dbReference type="InterPro" id="IPR052533">
    <property type="entry name" value="WalJ/YycJ-like"/>
</dbReference>
<dbReference type="PANTHER" id="PTHR47619">
    <property type="entry name" value="METALLO-HYDROLASE YYCJ-RELATED"/>
    <property type="match status" value="1"/>
</dbReference>
<protein>
    <recommendedName>
        <fullName evidence="1">Metallo-beta-lactamase domain-containing protein</fullName>
    </recommendedName>
</protein>
<dbReference type="SMART" id="SM00849">
    <property type="entry name" value="Lactamase_B"/>
    <property type="match status" value="1"/>
</dbReference>
<name>A0A381Y3R4_9ZZZZ</name>
<dbReference type="InterPro" id="IPR036866">
    <property type="entry name" value="RibonucZ/Hydroxyglut_hydro"/>
</dbReference>
<dbReference type="AlphaFoldDB" id="A0A381Y3R4"/>
<organism evidence="2">
    <name type="scientific">marine metagenome</name>
    <dbReference type="NCBI Taxonomy" id="408172"/>
    <lineage>
        <taxon>unclassified sequences</taxon>
        <taxon>metagenomes</taxon>
        <taxon>ecological metagenomes</taxon>
    </lineage>
</organism>
<dbReference type="Pfam" id="PF12706">
    <property type="entry name" value="Lactamase_B_2"/>
    <property type="match status" value="1"/>
</dbReference>
<sequence>MSVRELERRLKLIGRTPEELDAVFLTHEHSDHIGGVGPLVRKHSIPLYATKGTIQASQKLGSIPVFNPIRAGETVSLNGLEIEPYTTSHDAKESVAYVIRCQNRKLGHATDMGMVTHEAREILQNSHVLLVESNHDVEMLDFGPYPWPVKQRIKSDLGHLSNEACGELLAAVKHEHLQRVILMHLSHTNNHPEIAHVTALQALGSCAAHLELAFQTQATDLIEV</sequence>
<feature type="domain" description="Metallo-beta-lactamase" evidence="1">
    <location>
        <begin position="3"/>
        <end position="168"/>
    </location>
</feature>